<reference evidence="10 11" key="1">
    <citation type="submission" date="2024-09" db="EMBL/GenBank/DDBJ databases">
        <title>Itraconazole resistance in Madurella fahalii resulting from another homologue of gene encoding cytochrome P450 14-alpha sterol demethylase (CYP51).</title>
        <authorList>
            <person name="Yoshioka I."/>
            <person name="Fahal A.H."/>
            <person name="Kaneko S."/>
            <person name="Yaguchi T."/>
        </authorList>
    </citation>
    <scope>NUCLEOTIDE SEQUENCE [LARGE SCALE GENOMIC DNA]</scope>
    <source>
        <strain evidence="10 11">IFM 68171</strain>
    </source>
</reference>
<comment type="function">
    <text evidence="8">Vacuolar effluxer which mediate the efflux of amino acids resulting from autophagic degradation. The release of autophagic amino acids allows the maintenance of protein synthesis and viability during nitrogen starvation.</text>
</comment>
<accession>A0ABQ0GGZ6</accession>
<keyword evidence="8" id="KW-0926">Vacuole</keyword>
<dbReference type="Gene3D" id="1.20.1250.20">
    <property type="entry name" value="MFS general substrate transporter like domains"/>
    <property type="match status" value="1"/>
</dbReference>
<dbReference type="InterPro" id="IPR024671">
    <property type="entry name" value="Atg22-like"/>
</dbReference>
<evidence type="ECO:0000256" key="5">
    <source>
        <dbReference type="ARBA" id="ARBA00022989"/>
    </source>
</evidence>
<proteinExistence type="inferred from homology"/>
<dbReference type="EMBL" id="BAAFSV010000004">
    <property type="protein sequence ID" value="GAB1317007.1"/>
    <property type="molecule type" value="Genomic_DNA"/>
</dbReference>
<dbReference type="InterPro" id="IPR036259">
    <property type="entry name" value="MFS_trans_sf"/>
</dbReference>
<feature type="transmembrane region" description="Helical" evidence="8">
    <location>
        <begin position="277"/>
        <end position="299"/>
    </location>
</feature>
<feature type="transmembrane region" description="Helical" evidence="8">
    <location>
        <begin position="333"/>
        <end position="359"/>
    </location>
</feature>
<feature type="region of interest" description="Disordered" evidence="9">
    <location>
        <begin position="1"/>
        <end position="49"/>
    </location>
</feature>
<evidence type="ECO:0000256" key="1">
    <source>
        <dbReference type="ARBA" id="ARBA00004128"/>
    </source>
</evidence>
<protein>
    <recommendedName>
        <fullName evidence="8">Autophagy-related protein</fullName>
    </recommendedName>
</protein>
<dbReference type="InterPro" id="IPR050495">
    <property type="entry name" value="ATG22/LtaA_families"/>
</dbReference>
<gene>
    <name evidence="10" type="ORF">MFIFM68171_07217</name>
</gene>
<comment type="similarity">
    <text evidence="2 8">Belongs to the ATG22 family.</text>
</comment>
<feature type="transmembrane region" description="Helical" evidence="8">
    <location>
        <begin position="59"/>
        <end position="79"/>
    </location>
</feature>
<sequence length="538" mass="57906">MSSPQKDAAPAEPVVRVIGEKADDFDGGDLDPNPSPESGSTAPATEYHQKPLGSSKSMWGWLVLNLATGPTSAMLFNFLPAAIQTVANAVGHQPGSEEPCAAIGPIACVVNFGSQEVDYLTYFLYLNSITRGLQAVACILASGLADYARFRKTIMMATIYVFGALSLPFAGLTSLSYSTLTALSSLHVASTVFMGVFMITQASYIPMFMATAQQPAKSDSPLPETHEGLGQASWARGARASTWGIVVNNIGQIAAVLAGIIIAYTQPPTPDASFNSYRLAMTVSGAATIAIAVVGHFLLPNVRGTTRPKKWSISLPFLTCWRLLRSVKSHPEVFKFCAGWMLFDAAWFNFIPLISMLFLEVTGLHLSGGGIYAVFTLVGILAACLGSLAWMWAFPRVRTPVKTWLYLLLGLNIFCIFWGCLGVSANTLVGLKHAPEFWVIQVIFMAANNTMLAYNRVVFASFIPKGSEALLSGLIFILDLCTGWIMPLIQGEIQNGTGDLHYSMLLSLGLMVASVPFFIWVKVDKGVAQAEKPLAGFL</sequence>
<feature type="transmembrane region" description="Helical" evidence="8">
    <location>
        <begin position="404"/>
        <end position="425"/>
    </location>
</feature>
<dbReference type="PANTHER" id="PTHR23519">
    <property type="entry name" value="AUTOPHAGY-RELATED PROTEIN 22"/>
    <property type="match status" value="1"/>
</dbReference>
<comment type="caution">
    <text evidence="10">The sequence shown here is derived from an EMBL/GenBank/DDBJ whole genome shotgun (WGS) entry which is preliminary data.</text>
</comment>
<feature type="transmembrane region" description="Helical" evidence="8">
    <location>
        <begin position="157"/>
        <end position="180"/>
    </location>
</feature>
<feature type="transmembrane region" description="Helical" evidence="8">
    <location>
        <begin position="437"/>
        <end position="457"/>
    </location>
</feature>
<evidence type="ECO:0000256" key="3">
    <source>
        <dbReference type="ARBA" id="ARBA00022448"/>
    </source>
</evidence>
<evidence type="ECO:0000256" key="8">
    <source>
        <dbReference type="RuleBase" id="RU363073"/>
    </source>
</evidence>
<keyword evidence="11" id="KW-1185">Reference proteome</keyword>
<comment type="subcellular location">
    <subcellularLocation>
        <location evidence="1 8">Vacuole membrane</location>
        <topology evidence="1 8">Multi-pass membrane protein</topology>
    </subcellularLocation>
</comment>
<feature type="transmembrane region" description="Helical" evidence="8">
    <location>
        <begin position="186"/>
        <end position="205"/>
    </location>
</feature>
<evidence type="ECO:0000313" key="11">
    <source>
        <dbReference type="Proteomes" id="UP001628179"/>
    </source>
</evidence>
<keyword evidence="5 8" id="KW-1133">Transmembrane helix</keyword>
<dbReference type="SUPFAM" id="SSF103473">
    <property type="entry name" value="MFS general substrate transporter"/>
    <property type="match status" value="1"/>
</dbReference>
<feature type="transmembrane region" description="Helical" evidence="8">
    <location>
        <begin position="469"/>
        <end position="489"/>
    </location>
</feature>
<evidence type="ECO:0000256" key="4">
    <source>
        <dbReference type="ARBA" id="ARBA00022692"/>
    </source>
</evidence>
<keyword evidence="6 8" id="KW-0072">Autophagy</keyword>
<feature type="transmembrane region" description="Helical" evidence="8">
    <location>
        <begin position="243"/>
        <end position="265"/>
    </location>
</feature>
<dbReference type="Proteomes" id="UP001628179">
    <property type="component" value="Unassembled WGS sequence"/>
</dbReference>
<keyword evidence="8" id="KW-0029">Amino-acid transport</keyword>
<organism evidence="10 11">
    <name type="scientific">Madurella fahalii</name>
    <dbReference type="NCBI Taxonomy" id="1157608"/>
    <lineage>
        <taxon>Eukaryota</taxon>
        <taxon>Fungi</taxon>
        <taxon>Dikarya</taxon>
        <taxon>Ascomycota</taxon>
        <taxon>Pezizomycotina</taxon>
        <taxon>Sordariomycetes</taxon>
        <taxon>Sordariomycetidae</taxon>
        <taxon>Sordariales</taxon>
        <taxon>Sordariales incertae sedis</taxon>
        <taxon>Madurella</taxon>
    </lineage>
</organism>
<evidence type="ECO:0000256" key="2">
    <source>
        <dbReference type="ARBA" id="ARBA00006978"/>
    </source>
</evidence>
<keyword evidence="4 8" id="KW-0812">Transmembrane</keyword>
<feature type="transmembrane region" description="Helical" evidence="8">
    <location>
        <begin position="501"/>
        <end position="521"/>
    </location>
</feature>
<dbReference type="RefSeq" id="XP_070918738.1">
    <property type="nucleotide sequence ID" value="XM_071062637.1"/>
</dbReference>
<evidence type="ECO:0000256" key="7">
    <source>
        <dbReference type="ARBA" id="ARBA00023136"/>
    </source>
</evidence>
<dbReference type="GeneID" id="98177960"/>
<name>A0ABQ0GGZ6_9PEZI</name>
<dbReference type="Pfam" id="PF11700">
    <property type="entry name" value="ATG22"/>
    <property type="match status" value="1"/>
</dbReference>
<dbReference type="PANTHER" id="PTHR23519:SF2">
    <property type="entry name" value="AUTOPHAGY-RELATED PROTEIN 22"/>
    <property type="match status" value="1"/>
</dbReference>
<evidence type="ECO:0000313" key="10">
    <source>
        <dbReference type="EMBL" id="GAB1317007.1"/>
    </source>
</evidence>
<evidence type="ECO:0000256" key="6">
    <source>
        <dbReference type="ARBA" id="ARBA00023006"/>
    </source>
</evidence>
<evidence type="ECO:0000256" key="9">
    <source>
        <dbReference type="SAM" id="MobiDB-lite"/>
    </source>
</evidence>
<keyword evidence="7 8" id="KW-0472">Membrane</keyword>
<feature type="transmembrane region" description="Helical" evidence="8">
    <location>
        <begin position="371"/>
        <end position="392"/>
    </location>
</feature>
<keyword evidence="3 8" id="KW-0813">Transport</keyword>